<dbReference type="InterPro" id="IPR034660">
    <property type="entry name" value="DinB/YfiT-like"/>
</dbReference>
<protein>
    <recommendedName>
        <fullName evidence="1">DinB-like domain-containing protein</fullName>
    </recommendedName>
</protein>
<dbReference type="SUPFAM" id="SSF109854">
    <property type="entry name" value="DinB/YfiT-like putative metalloenzymes"/>
    <property type="match status" value="1"/>
</dbReference>
<evidence type="ECO:0000313" key="3">
    <source>
        <dbReference type="Proteomes" id="UP000520814"/>
    </source>
</evidence>
<dbReference type="InterPro" id="IPR024775">
    <property type="entry name" value="DinB-like"/>
</dbReference>
<dbReference type="Pfam" id="PF12867">
    <property type="entry name" value="DinB_2"/>
    <property type="match status" value="1"/>
</dbReference>
<name>A0A7W9SPI3_ARMRO</name>
<accession>A0A7W9SPI3</accession>
<dbReference type="AlphaFoldDB" id="A0A7W9SPI3"/>
<evidence type="ECO:0000259" key="1">
    <source>
        <dbReference type="Pfam" id="PF12867"/>
    </source>
</evidence>
<dbReference type="Gene3D" id="1.20.120.450">
    <property type="entry name" value="dinb family like domain"/>
    <property type="match status" value="1"/>
</dbReference>
<dbReference type="Proteomes" id="UP000520814">
    <property type="component" value="Unassembled WGS sequence"/>
</dbReference>
<gene>
    <name evidence="2" type="ORF">HNQ39_002248</name>
</gene>
<dbReference type="RefSeq" id="WP_184195445.1">
    <property type="nucleotide sequence ID" value="NZ_JACHGW010000002.1"/>
</dbReference>
<evidence type="ECO:0000313" key="2">
    <source>
        <dbReference type="EMBL" id="MBB6050457.1"/>
    </source>
</evidence>
<feature type="domain" description="DinB-like" evidence="1">
    <location>
        <begin position="12"/>
        <end position="123"/>
    </location>
</feature>
<dbReference type="EMBL" id="JACHGW010000002">
    <property type="protein sequence ID" value="MBB6050457.1"/>
    <property type="molecule type" value="Genomic_DNA"/>
</dbReference>
<comment type="caution">
    <text evidence="2">The sequence shown here is derived from an EMBL/GenBank/DDBJ whole genome shotgun (WGS) entry which is preliminary data.</text>
</comment>
<keyword evidence="3" id="KW-1185">Reference proteome</keyword>
<reference evidence="2 3" key="1">
    <citation type="submission" date="2020-08" db="EMBL/GenBank/DDBJ databases">
        <title>Genomic Encyclopedia of Type Strains, Phase IV (KMG-IV): sequencing the most valuable type-strain genomes for metagenomic binning, comparative biology and taxonomic classification.</title>
        <authorList>
            <person name="Goeker M."/>
        </authorList>
    </citation>
    <scope>NUCLEOTIDE SEQUENCE [LARGE SCALE GENOMIC DNA]</scope>
    <source>
        <strain evidence="2 3">DSM 23562</strain>
    </source>
</reference>
<proteinExistence type="predicted"/>
<sequence length="157" mass="17013">MTAQELLAEQIELIGDSLAHYIETTAPDRLNWQPQLPSSAPTRSALEQAAECIAVNRAFAALLRGDTAVPSLADEVTPTSPTEARARLQASCAELAAVIRVSHDSLFESLFPTRRGQRTGKGLMIGAYRNMAYHSGQINLLQILAGDGEFHVPSTWI</sequence>
<organism evidence="2 3">
    <name type="scientific">Armatimonas rosea</name>
    <dbReference type="NCBI Taxonomy" id="685828"/>
    <lineage>
        <taxon>Bacteria</taxon>
        <taxon>Bacillati</taxon>
        <taxon>Armatimonadota</taxon>
        <taxon>Armatimonadia</taxon>
        <taxon>Armatimonadales</taxon>
        <taxon>Armatimonadaceae</taxon>
        <taxon>Armatimonas</taxon>
    </lineage>
</organism>